<dbReference type="EMBL" id="JAFBMS010000018">
    <property type="protein sequence ID" value="KAG9345425.1"/>
    <property type="molecule type" value="Genomic_DNA"/>
</dbReference>
<feature type="domain" description="Ig-like" evidence="2">
    <location>
        <begin position="8"/>
        <end position="99"/>
    </location>
</feature>
<dbReference type="InterPro" id="IPR003597">
    <property type="entry name" value="Ig_C1-set"/>
</dbReference>
<sequence>MEMIRVSEKSVEIISASPASSKHPAMLVCAVYDFYPKGIKVTWLRDGHEVTSDVTSTEELSNGDWYYQLHSHLEYTPRSGETIACKVEHGSLPQGKVVTWDPSMPEAERNKVIIGASALVLGLIITIAGVVYYKKKSTAQGSFIFPPSLGEPDKEKNTIKQCQNSSHFQENWHQTHVQIQNSCSPSLPIMLQLSLLACRAQCDRERERERDYLCEIRVETVTERDRGREKREMSCYPPSLFSAVPFGVRLVLRQPNNATAPALNSRPSIGGWLVRSSQ</sequence>
<dbReference type="SUPFAM" id="SSF48726">
    <property type="entry name" value="Immunoglobulin"/>
    <property type="match status" value="1"/>
</dbReference>
<dbReference type="Proteomes" id="UP000824540">
    <property type="component" value="Unassembled WGS sequence"/>
</dbReference>
<keyword evidence="1" id="KW-0812">Transmembrane</keyword>
<dbReference type="AlphaFoldDB" id="A0A8T2NYK2"/>
<dbReference type="InterPro" id="IPR007110">
    <property type="entry name" value="Ig-like_dom"/>
</dbReference>
<comment type="caution">
    <text evidence="3">The sequence shown here is derived from an EMBL/GenBank/DDBJ whole genome shotgun (WGS) entry which is preliminary data.</text>
</comment>
<dbReference type="InterPro" id="IPR036179">
    <property type="entry name" value="Ig-like_dom_sf"/>
</dbReference>
<keyword evidence="4" id="KW-1185">Reference proteome</keyword>
<feature type="transmembrane region" description="Helical" evidence="1">
    <location>
        <begin position="112"/>
        <end position="133"/>
    </location>
</feature>
<dbReference type="Pfam" id="PF07654">
    <property type="entry name" value="C1-set"/>
    <property type="match status" value="1"/>
</dbReference>
<dbReference type="PANTHER" id="PTHR19944:SF99">
    <property type="entry name" value="HLA CLASS II HISTOCOMPATIBILITY ANTIGEN, DRB1 BETA CHAIN"/>
    <property type="match status" value="1"/>
</dbReference>
<proteinExistence type="predicted"/>
<name>A0A8T2NYK2_9TELE</name>
<dbReference type="PANTHER" id="PTHR19944">
    <property type="entry name" value="MHC CLASS II-RELATED"/>
    <property type="match status" value="1"/>
</dbReference>
<organism evidence="3 4">
    <name type="scientific">Albula glossodonta</name>
    <name type="common">roundjaw bonefish</name>
    <dbReference type="NCBI Taxonomy" id="121402"/>
    <lineage>
        <taxon>Eukaryota</taxon>
        <taxon>Metazoa</taxon>
        <taxon>Chordata</taxon>
        <taxon>Craniata</taxon>
        <taxon>Vertebrata</taxon>
        <taxon>Euteleostomi</taxon>
        <taxon>Actinopterygii</taxon>
        <taxon>Neopterygii</taxon>
        <taxon>Teleostei</taxon>
        <taxon>Albuliformes</taxon>
        <taxon>Albulidae</taxon>
        <taxon>Albula</taxon>
    </lineage>
</organism>
<evidence type="ECO:0000313" key="3">
    <source>
        <dbReference type="EMBL" id="KAG9345425.1"/>
    </source>
</evidence>
<dbReference type="InterPro" id="IPR050160">
    <property type="entry name" value="MHC/Immunoglobulin"/>
</dbReference>
<gene>
    <name evidence="3" type="ORF">JZ751_009972</name>
</gene>
<reference evidence="3" key="1">
    <citation type="thesis" date="2021" institute="BYU ScholarsArchive" country="Provo, UT, USA">
        <title>Applications of and Algorithms for Genome Assembly and Genomic Analyses with an Emphasis on Marine Teleosts.</title>
        <authorList>
            <person name="Pickett B.D."/>
        </authorList>
    </citation>
    <scope>NUCLEOTIDE SEQUENCE</scope>
    <source>
        <strain evidence="3">HI-2016</strain>
    </source>
</reference>
<evidence type="ECO:0000259" key="2">
    <source>
        <dbReference type="PROSITE" id="PS50835"/>
    </source>
</evidence>
<dbReference type="OrthoDB" id="9940220at2759"/>
<keyword evidence="1" id="KW-0472">Membrane</keyword>
<dbReference type="InterPro" id="IPR013783">
    <property type="entry name" value="Ig-like_fold"/>
</dbReference>
<dbReference type="Gene3D" id="2.60.40.10">
    <property type="entry name" value="Immunoglobulins"/>
    <property type="match status" value="1"/>
</dbReference>
<dbReference type="SMART" id="SM00407">
    <property type="entry name" value="IGc1"/>
    <property type="match status" value="1"/>
</dbReference>
<keyword evidence="1" id="KW-1133">Transmembrane helix</keyword>
<accession>A0A8T2NYK2</accession>
<evidence type="ECO:0000256" key="1">
    <source>
        <dbReference type="SAM" id="Phobius"/>
    </source>
</evidence>
<dbReference type="PROSITE" id="PS50835">
    <property type="entry name" value="IG_LIKE"/>
    <property type="match status" value="1"/>
</dbReference>
<evidence type="ECO:0000313" key="4">
    <source>
        <dbReference type="Proteomes" id="UP000824540"/>
    </source>
</evidence>
<protein>
    <recommendedName>
        <fullName evidence="2">Ig-like domain-containing protein</fullName>
    </recommendedName>
</protein>